<proteinExistence type="predicted"/>
<name>A0AAD7A293_9AGAR</name>
<keyword evidence="2" id="KW-1185">Reference proteome</keyword>
<organism evidence="1 2">
    <name type="scientific">Mycena albidolilacea</name>
    <dbReference type="NCBI Taxonomy" id="1033008"/>
    <lineage>
        <taxon>Eukaryota</taxon>
        <taxon>Fungi</taxon>
        <taxon>Dikarya</taxon>
        <taxon>Basidiomycota</taxon>
        <taxon>Agaricomycotina</taxon>
        <taxon>Agaricomycetes</taxon>
        <taxon>Agaricomycetidae</taxon>
        <taxon>Agaricales</taxon>
        <taxon>Marasmiineae</taxon>
        <taxon>Mycenaceae</taxon>
        <taxon>Mycena</taxon>
    </lineage>
</organism>
<dbReference type="AlphaFoldDB" id="A0AAD7A293"/>
<comment type="caution">
    <text evidence="1">The sequence shown here is derived from an EMBL/GenBank/DDBJ whole genome shotgun (WGS) entry which is preliminary data.</text>
</comment>
<reference evidence="1" key="1">
    <citation type="submission" date="2023-03" db="EMBL/GenBank/DDBJ databases">
        <title>Massive genome expansion in bonnet fungi (Mycena s.s.) driven by repeated elements and novel gene families across ecological guilds.</title>
        <authorList>
            <consortium name="Lawrence Berkeley National Laboratory"/>
            <person name="Harder C.B."/>
            <person name="Miyauchi S."/>
            <person name="Viragh M."/>
            <person name="Kuo A."/>
            <person name="Thoen E."/>
            <person name="Andreopoulos B."/>
            <person name="Lu D."/>
            <person name="Skrede I."/>
            <person name="Drula E."/>
            <person name="Henrissat B."/>
            <person name="Morin E."/>
            <person name="Kohler A."/>
            <person name="Barry K."/>
            <person name="LaButti K."/>
            <person name="Morin E."/>
            <person name="Salamov A."/>
            <person name="Lipzen A."/>
            <person name="Mereny Z."/>
            <person name="Hegedus B."/>
            <person name="Baldrian P."/>
            <person name="Stursova M."/>
            <person name="Weitz H."/>
            <person name="Taylor A."/>
            <person name="Grigoriev I.V."/>
            <person name="Nagy L.G."/>
            <person name="Martin F."/>
            <person name="Kauserud H."/>
        </authorList>
    </citation>
    <scope>NUCLEOTIDE SEQUENCE</scope>
    <source>
        <strain evidence="1">CBHHK002</strain>
    </source>
</reference>
<dbReference type="EMBL" id="JARIHO010000019">
    <property type="protein sequence ID" value="KAJ7347400.1"/>
    <property type="molecule type" value="Genomic_DNA"/>
</dbReference>
<protein>
    <submittedName>
        <fullName evidence="1">Uncharacterized protein</fullName>
    </submittedName>
</protein>
<accession>A0AAD7A293</accession>
<evidence type="ECO:0000313" key="2">
    <source>
        <dbReference type="Proteomes" id="UP001218218"/>
    </source>
</evidence>
<evidence type="ECO:0000313" key="1">
    <source>
        <dbReference type="EMBL" id="KAJ7347400.1"/>
    </source>
</evidence>
<gene>
    <name evidence="1" type="ORF">DFH08DRAFT_936901</name>
</gene>
<sequence>MASMSLSGKKESLPAHLLPDLLVELWDLVYYSSCIIWMANHSSLLPLYLADSTSSQYWGRGDITTIPKTSESRFCPCFDSGVETPILDDSVKTLILAWILDQKLMGESMQNRRPNRRRFSTLTSPIVSDCLEIPSTLQRLDNDSSLRVESAGALGRREMQTTPRPFSWCVWEQRKNNASQCTRSAGALAFAGRVNLGILDAPAILLAQDGPPLRSGTQG</sequence>
<dbReference type="Proteomes" id="UP001218218">
    <property type="component" value="Unassembled WGS sequence"/>
</dbReference>